<evidence type="ECO:0000256" key="4">
    <source>
        <dbReference type="ARBA" id="ARBA00022692"/>
    </source>
</evidence>
<proteinExistence type="inferred from homology"/>
<dbReference type="EMBL" id="WHOA01000099">
    <property type="protein sequence ID" value="NOU72719.1"/>
    <property type="molecule type" value="Genomic_DNA"/>
</dbReference>
<evidence type="ECO:0000256" key="3">
    <source>
        <dbReference type="ARBA" id="ARBA00022475"/>
    </source>
</evidence>
<keyword evidence="5 8" id="KW-1133">Transmembrane helix</keyword>
<keyword evidence="6 8" id="KW-0472">Membrane</keyword>
<keyword evidence="10" id="KW-1185">Reference proteome</keyword>
<evidence type="ECO:0000256" key="7">
    <source>
        <dbReference type="RuleBase" id="RU003942"/>
    </source>
</evidence>
<accession>A0ABX1XWD5</accession>
<organism evidence="9 10">
    <name type="scientific">Paenibacillus phytorum</name>
    <dbReference type="NCBI Taxonomy" id="2654977"/>
    <lineage>
        <taxon>Bacteria</taxon>
        <taxon>Bacillati</taxon>
        <taxon>Bacillota</taxon>
        <taxon>Bacilli</taxon>
        <taxon>Bacillales</taxon>
        <taxon>Paenibacillaceae</taxon>
        <taxon>Paenibacillus</taxon>
    </lineage>
</organism>
<feature type="transmembrane region" description="Helical" evidence="8">
    <location>
        <begin position="59"/>
        <end position="78"/>
    </location>
</feature>
<evidence type="ECO:0000256" key="8">
    <source>
        <dbReference type="SAM" id="Phobius"/>
    </source>
</evidence>
<protein>
    <submittedName>
        <fullName evidence="9">QacE family quaternary ammonium compound efflux SMR transporter</fullName>
    </submittedName>
</protein>
<reference evidence="9 10" key="1">
    <citation type="submission" date="2019-10" db="EMBL/GenBank/DDBJ databases">
        <title>Description of Paenibacillus terrestris sp. nov.</title>
        <authorList>
            <person name="Carlier A."/>
            <person name="Qi S."/>
        </authorList>
    </citation>
    <scope>NUCLEOTIDE SEQUENCE [LARGE SCALE GENOMIC DNA]</scope>
    <source>
        <strain evidence="9 10">LMG 31458</strain>
    </source>
</reference>
<evidence type="ECO:0000256" key="2">
    <source>
        <dbReference type="ARBA" id="ARBA00022448"/>
    </source>
</evidence>
<dbReference type="InterPro" id="IPR000390">
    <property type="entry name" value="Small_drug/metabolite_transptr"/>
</dbReference>
<dbReference type="InterPro" id="IPR045324">
    <property type="entry name" value="Small_multidrug_res"/>
</dbReference>
<dbReference type="SUPFAM" id="SSF103481">
    <property type="entry name" value="Multidrug resistance efflux transporter EmrE"/>
    <property type="match status" value="1"/>
</dbReference>
<comment type="subcellular location">
    <subcellularLocation>
        <location evidence="1 7">Cell membrane</location>
        <topology evidence="1 7">Multi-pass membrane protein</topology>
    </subcellularLocation>
</comment>
<dbReference type="Gene3D" id="1.10.3730.20">
    <property type="match status" value="1"/>
</dbReference>
<dbReference type="Proteomes" id="UP000616779">
    <property type="component" value="Unassembled WGS sequence"/>
</dbReference>
<evidence type="ECO:0000256" key="6">
    <source>
        <dbReference type="ARBA" id="ARBA00023136"/>
    </source>
</evidence>
<evidence type="ECO:0000313" key="10">
    <source>
        <dbReference type="Proteomes" id="UP000616779"/>
    </source>
</evidence>
<dbReference type="PANTHER" id="PTHR30561:SF0">
    <property type="entry name" value="GUANIDINIUM EXPORTER"/>
    <property type="match status" value="1"/>
</dbReference>
<dbReference type="PANTHER" id="PTHR30561">
    <property type="entry name" value="SMR FAMILY PROTON-DEPENDENT DRUG EFFLUX TRANSPORTER SUGE"/>
    <property type="match status" value="1"/>
</dbReference>
<gene>
    <name evidence="9" type="ORF">GC098_15040</name>
</gene>
<evidence type="ECO:0000256" key="5">
    <source>
        <dbReference type="ARBA" id="ARBA00022989"/>
    </source>
</evidence>
<dbReference type="Pfam" id="PF00893">
    <property type="entry name" value="Multi_Drug_Res"/>
    <property type="match status" value="1"/>
</dbReference>
<keyword evidence="4 7" id="KW-0812">Transmembrane</keyword>
<dbReference type="InterPro" id="IPR037185">
    <property type="entry name" value="EmrE-like"/>
</dbReference>
<dbReference type="RefSeq" id="WP_171644007.1">
    <property type="nucleotide sequence ID" value="NZ_WHOA01000099.1"/>
</dbReference>
<evidence type="ECO:0000313" key="9">
    <source>
        <dbReference type="EMBL" id="NOU72719.1"/>
    </source>
</evidence>
<feature type="transmembrane region" description="Helical" evidence="8">
    <location>
        <begin position="5"/>
        <end position="23"/>
    </location>
</feature>
<comment type="similarity">
    <text evidence="7">Belongs to the drug/metabolite transporter (DMT) superfamily. Small multidrug resistance (SMR) (TC 2.A.7.1) family.</text>
</comment>
<keyword evidence="3" id="KW-1003">Cell membrane</keyword>
<sequence length="104" mass="11200">MGWIFLMFAGMFEVVGVVGMNQINKAKTIRSFSIFIVGIVMSFALLSQAMKSLPMGTSYAVWTGIGTVGGAVVGMLYYGESSDWKRIMFIAMVLSAAVGLKLIS</sequence>
<feature type="transmembrane region" description="Helical" evidence="8">
    <location>
        <begin position="29"/>
        <end position="47"/>
    </location>
</feature>
<evidence type="ECO:0000256" key="1">
    <source>
        <dbReference type="ARBA" id="ARBA00004651"/>
    </source>
</evidence>
<keyword evidence="2" id="KW-0813">Transport</keyword>
<comment type="caution">
    <text evidence="9">The sequence shown here is derived from an EMBL/GenBank/DDBJ whole genome shotgun (WGS) entry which is preliminary data.</text>
</comment>
<name>A0ABX1XWD5_9BACL</name>